<dbReference type="EMBL" id="PPPD01000003">
    <property type="protein sequence ID" value="PNY79432.1"/>
    <property type="molecule type" value="Genomic_DNA"/>
</dbReference>
<reference evidence="3 4" key="1">
    <citation type="submission" date="2018-01" db="EMBL/GenBank/DDBJ databases">
        <title>Deinococcus koreensis sp. nov., a radiation-resistant bacterium isolated from river water.</title>
        <authorList>
            <person name="Choi A."/>
        </authorList>
    </citation>
    <scope>NUCLEOTIDE SEQUENCE [LARGE SCALE GENOMIC DNA]</scope>
    <source>
        <strain evidence="3 4">SJW1-2</strain>
    </source>
</reference>
<feature type="domain" description="AB hydrolase-1" evidence="2">
    <location>
        <begin position="10"/>
        <end position="239"/>
    </location>
</feature>
<evidence type="ECO:0000259" key="2">
    <source>
        <dbReference type="Pfam" id="PF12697"/>
    </source>
</evidence>
<accession>A0A2K3USA7</accession>
<organism evidence="3 4">
    <name type="scientific">Deinococcus koreensis</name>
    <dbReference type="NCBI Taxonomy" id="2054903"/>
    <lineage>
        <taxon>Bacteria</taxon>
        <taxon>Thermotogati</taxon>
        <taxon>Deinococcota</taxon>
        <taxon>Deinococci</taxon>
        <taxon>Deinococcales</taxon>
        <taxon>Deinococcaceae</taxon>
        <taxon>Deinococcus</taxon>
    </lineage>
</organism>
<gene>
    <name evidence="3" type="ORF">CVO96_18500</name>
</gene>
<evidence type="ECO:0000256" key="1">
    <source>
        <dbReference type="ARBA" id="ARBA00022801"/>
    </source>
</evidence>
<name>A0A2K3USA7_9DEIO</name>
<dbReference type="Pfam" id="PF12697">
    <property type="entry name" value="Abhydrolase_6"/>
    <property type="match status" value="1"/>
</dbReference>
<protein>
    <submittedName>
        <fullName evidence="3">Alpha/beta hydrolase</fullName>
    </submittedName>
</protein>
<dbReference type="InterPro" id="IPR050266">
    <property type="entry name" value="AB_hydrolase_sf"/>
</dbReference>
<dbReference type="Proteomes" id="UP000236379">
    <property type="component" value="Unassembled WGS sequence"/>
</dbReference>
<comment type="caution">
    <text evidence="3">The sequence shown here is derived from an EMBL/GenBank/DDBJ whole genome shotgun (WGS) entry which is preliminary data.</text>
</comment>
<dbReference type="PANTHER" id="PTHR43798">
    <property type="entry name" value="MONOACYLGLYCEROL LIPASE"/>
    <property type="match status" value="1"/>
</dbReference>
<keyword evidence="4" id="KW-1185">Reference proteome</keyword>
<dbReference type="GO" id="GO:0016020">
    <property type="term" value="C:membrane"/>
    <property type="evidence" value="ECO:0007669"/>
    <property type="project" value="TreeGrafter"/>
</dbReference>
<evidence type="ECO:0000313" key="3">
    <source>
        <dbReference type="EMBL" id="PNY79432.1"/>
    </source>
</evidence>
<evidence type="ECO:0000313" key="4">
    <source>
        <dbReference type="Proteomes" id="UP000236379"/>
    </source>
</evidence>
<keyword evidence="1 3" id="KW-0378">Hydrolase</keyword>
<dbReference type="SUPFAM" id="SSF53474">
    <property type="entry name" value="alpha/beta-Hydrolases"/>
    <property type="match status" value="1"/>
</dbReference>
<dbReference type="InterPro" id="IPR000073">
    <property type="entry name" value="AB_hydrolase_1"/>
</dbReference>
<proteinExistence type="predicted"/>
<dbReference type="PRINTS" id="PR00111">
    <property type="entry name" value="ABHYDROLASE"/>
</dbReference>
<dbReference type="RefSeq" id="WP_103313945.1">
    <property type="nucleotide sequence ID" value="NZ_PPPD01000003.1"/>
</dbReference>
<dbReference type="GO" id="GO:0016787">
    <property type="term" value="F:hydrolase activity"/>
    <property type="evidence" value="ECO:0007669"/>
    <property type="project" value="UniProtKB-KW"/>
</dbReference>
<dbReference type="OrthoDB" id="9780765at2"/>
<dbReference type="PANTHER" id="PTHR43798:SF31">
    <property type="entry name" value="AB HYDROLASE SUPERFAMILY PROTEIN YCLE"/>
    <property type="match status" value="1"/>
</dbReference>
<dbReference type="Gene3D" id="3.40.50.1820">
    <property type="entry name" value="alpha/beta hydrolase"/>
    <property type="match status" value="1"/>
</dbReference>
<dbReference type="InterPro" id="IPR029058">
    <property type="entry name" value="AB_hydrolase_fold"/>
</dbReference>
<dbReference type="AlphaFoldDB" id="A0A2K3USA7"/>
<sequence length="253" mass="26740">MTSPHADLTFVLLHGFGTSGRVWHRVAEQLGQGRTLCPDLPGFGAAGEPDGASSNASTVAQMADHVQTVIEAASVGAFVLVGHSMGAKVAVELAARAPVGLAGLALVAPSPPGGEPMTDQDRRELKAAWNDPDRLRALYGRITRRPLSGDDLQALLLDGQRARLAAWLAWPDAGSREDLSHRARAVRVPTLVIASRDDPAISFETIEQDVVPLFPALERTTLTGVGHLSPLEAPGELSAALLAWSRRLPEPQG</sequence>